<evidence type="ECO:0000313" key="1">
    <source>
        <dbReference type="EMBL" id="CAG8455630.1"/>
    </source>
</evidence>
<proteinExistence type="predicted"/>
<reference evidence="1" key="1">
    <citation type="submission" date="2021-06" db="EMBL/GenBank/DDBJ databases">
        <authorList>
            <person name="Kallberg Y."/>
            <person name="Tangrot J."/>
            <person name="Rosling A."/>
        </authorList>
    </citation>
    <scope>NUCLEOTIDE SEQUENCE</scope>
    <source>
        <strain evidence="1">28 12/20/2015</strain>
    </source>
</reference>
<evidence type="ECO:0000313" key="2">
    <source>
        <dbReference type="Proteomes" id="UP000789366"/>
    </source>
</evidence>
<keyword evidence="2" id="KW-1185">Reference proteome</keyword>
<dbReference type="Proteomes" id="UP000789366">
    <property type="component" value="Unassembled WGS sequence"/>
</dbReference>
<accession>A0ACA9K6M9</accession>
<gene>
    <name evidence="1" type="ORF">SPELUC_LOCUS1021</name>
</gene>
<protein>
    <submittedName>
        <fullName evidence="1">9304_t:CDS:1</fullName>
    </submittedName>
</protein>
<name>A0ACA9K6M9_9GLOM</name>
<organism evidence="1 2">
    <name type="scientific">Cetraspora pellucida</name>
    <dbReference type="NCBI Taxonomy" id="1433469"/>
    <lineage>
        <taxon>Eukaryota</taxon>
        <taxon>Fungi</taxon>
        <taxon>Fungi incertae sedis</taxon>
        <taxon>Mucoromycota</taxon>
        <taxon>Glomeromycotina</taxon>
        <taxon>Glomeromycetes</taxon>
        <taxon>Diversisporales</taxon>
        <taxon>Gigasporaceae</taxon>
        <taxon>Cetraspora</taxon>
    </lineage>
</organism>
<sequence length="62" mass="7425">MDLKRQIFHKSKQMNDSIAFIYYFNSYDELKNKKPQTNQCDSTTEFSIMIEVALFKLILVKK</sequence>
<comment type="caution">
    <text evidence="1">The sequence shown here is derived from an EMBL/GenBank/DDBJ whole genome shotgun (WGS) entry which is preliminary data.</text>
</comment>
<dbReference type="EMBL" id="CAJVPW010000477">
    <property type="protein sequence ID" value="CAG8455630.1"/>
    <property type="molecule type" value="Genomic_DNA"/>
</dbReference>